<keyword evidence="6 7" id="KW-0961">Cell wall biogenesis/degradation</keyword>
<keyword evidence="5 7" id="KW-0573">Peptidoglycan synthesis</keyword>
<gene>
    <name evidence="10" type="ORF">BCF33_0855</name>
</gene>
<protein>
    <submittedName>
        <fullName evidence="10">Murein L,D-transpeptidase YcbB/YkuD</fullName>
    </submittedName>
</protein>
<evidence type="ECO:0000313" key="11">
    <source>
        <dbReference type="Proteomes" id="UP000238801"/>
    </source>
</evidence>
<dbReference type="InterPro" id="IPR038063">
    <property type="entry name" value="Transpep_catalytic_dom"/>
</dbReference>
<evidence type="ECO:0000256" key="1">
    <source>
        <dbReference type="ARBA" id="ARBA00004752"/>
    </source>
</evidence>
<dbReference type="GO" id="GO:0071555">
    <property type="term" value="P:cell wall organization"/>
    <property type="evidence" value="ECO:0007669"/>
    <property type="project" value="UniProtKB-UniRule"/>
</dbReference>
<dbReference type="PANTHER" id="PTHR41533">
    <property type="entry name" value="L,D-TRANSPEPTIDASE HI_1667-RELATED"/>
    <property type="match status" value="1"/>
</dbReference>
<dbReference type="RefSeq" id="WP_106159637.1">
    <property type="nucleotide sequence ID" value="NZ_PVTT01000001.1"/>
</dbReference>
<dbReference type="OrthoDB" id="9778545at2"/>
<comment type="pathway">
    <text evidence="1 7">Cell wall biogenesis; peptidoglycan biosynthesis.</text>
</comment>
<dbReference type="AlphaFoldDB" id="A0A2T0X8I9"/>
<evidence type="ECO:0000256" key="4">
    <source>
        <dbReference type="ARBA" id="ARBA00022960"/>
    </source>
</evidence>
<keyword evidence="4 7" id="KW-0133">Cell shape</keyword>
<evidence type="ECO:0000256" key="2">
    <source>
        <dbReference type="ARBA" id="ARBA00005992"/>
    </source>
</evidence>
<evidence type="ECO:0000313" key="10">
    <source>
        <dbReference type="EMBL" id="PRY95239.1"/>
    </source>
</evidence>
<evidence type="ECO:0000256" key="7">
    <source>
        <dbReference type="PROSITE-ProRule" id="PRU01373"/>
    </source>
</evidence>
<dbReference type="GO" id="GO:0004180">
    <property type="term" value="F:carboxypeptidase activity"/>
    <property type="evidence" value="ECO:0007669"/>
    <property type="project" value="UniProtKB-ARBA"/>
</dbReference>
<dbReference type="Pfam" id="PF03734">
    <property type="entry name" value="YkuD"/>
    <property type="match status" value="1"/>
</dbReference>
<feature type="active site" description="Nucleophile" evidence="7">
    <location>
        <position position="444"/>
    </location>
</feature>
<keyword evidence="8" id="KW-0732">Signal</keyword>
<feature type="chain" id="PRO_5015643654" evidence="8">
    <location>
        <begin position="23"/>
        <end position="533"/>
    </location>
</feature>
<dbReference type="SUPFAM" id="SSF47090">
    <property type="entry name" value="PGBD-like"/>
    <property type="match status" value="1"/>
</dbReference>
<organism evidence="10 11">
    <name type="scientific">Hasllibacter halocynthiae</name>
    <dbReference type="NCBI Taxonomy" id="595589"/>
    <lineage>
        <taxon>Bacteria</taxon>
        <taxon>Pseudomonadati</taxon>
        <taxon>Pseudomonadota</taxon>
        <taxon>Alphaproteobacteria</taxon>
        <taxon>Rhodobacterales</taxon>
        <taxon>Roseobacteraceae</taxon>
        <taxon>Hasllibacter</taxon>
    </lineage>
</organism>
<dbReference type="InterPro" id="IPR002477">
    <property type="entry name" value="Peptidoglycan-bd-like"/>
</dbReference>
<dbReference type="InterPro" id="IPR045380">
    <property type="entry name" value="LD_TPept_scaffold_dom"/>
</dbReference>
<dbReference type="Proteomes" id="UP000238801">
    <property type="component" value="Unassembled WGS sequence"/>
</dbReference>
<evidence type="ECO:0000259" key="9">
    <source>
        <dbReference type="PROSITE" id="PS52029"/>
    </source>
</evidence>
<evidence type="ECO:0000256" key="3">
    <source>
        <dbReference type="ARBA" id="ARBA00022679"/>
    </source>
</evidence>
<keyword evidence="3" id="KW-0808">Transferase</keyword>
<evidence type="ECO:0000256" key="5">
    <source>
        <dbReference type="ARBA" id="ARBA00022984"/>
    </source>
</evidence>
<evidence type="ECO:0000256" key="6">
    <source>
        <dbReference type="ARBA" id="ARBA00023316"/>
    </source>
</evidence>
<keyword evidence="11" id="KW-1185">Reference proteome</keyword>
<dbReference type="Gene3D" id="1.10.101.10">
    <property type="entry name" value="PGBD-like superfamily/PGBD"/>
    <property type="match status" value="1"/>
</dbReference>
<dbReference type="GO" id="GO:0008360">
    <property type="term" value="P:regulation of cell shape"/>
    <property type="evidence" value="ECO:0007669"/>
    <property type="project" value="UniProtKB-UniRule"/>
</dbReference>
<sequence length="533" mass="58195">MFFPTLRAVAVAAVTLCGPAVARDAAPTALQFAVAEGVAALEDADGPVAAFYRMRDFAPLWTAGDLPSRARLGALLEAIRDAEAHGLPSARWDAEGLRSRIAAARAPQARGRLEVELTETYLDFAHALTSGVIDPSRVDPDIRREIPRADDRALLDAMDGGDPAEALRALAPRSFEYGRLMMQRRRLAEIVGSGGWGPAVPPGRLAPGASGEAVVALRDRLRAMGFMGRSVSSRYDDALTEAVRTFQEASGLEVDGIAGASTIEAVNVPAAERLGAVLVAMERERWMDRERGARHVWVNLADFHAAVVDDGVVTFRTRAVIGADHDGRETPEFSESMSYMVVNPSWHVPRSITVNEYLPRLRANPAAVPHLEVIDRSGRVVSRGRSFAGYTARTFPFSMRQPPGPRNALGRVKFMFPNPYAIYLHDTPARDLFARERRAFSHGCIRLNDPLGFAYHLLAAQEDEPQDFFDSILGTRAERRVDLEDPVPVHLVYRTAFTDHRGTLHTRPDVYGRDARLLAALLAAGVPSPADGT</sequence>
<feature type="active site" description="Proton donor/acceptor" evidence="7">
    <location>
        <position position="425"/>
    </location>
</feature>
<comment type="similarity">
    <text evidence="2">Belongs to the YkuD family.</text>
</comment>
<name>A0A2T0X8I9_9RHOB</name>
<dbReference type="GO" id="GO:0016740">
    <property type="term" value="F:transferase activity"/>
    <property type="evidence" value="ECO:0007669"/>
    <property type="project" value="UniProtKB-KW"/>
</dbReference>
<proteinExistence type="inferred from homology"/>
<dbReference type="UniPathway" id="UPA00219"/>
<dbReference type="InterPro" id="IPR052905">
    <property type="entry name" value="LD-transpeptidase_YkuD-like"/>
</dbReference>
<dbReference type="Pfam" id="PF20142">
    <property type="entry name" value="Scaffold"/>
    <property type="match status" value="1"/>
</dbReference>
<dbReference type="InterPro" id="IPR036365">
    <property type="entry name" value="PGBD-like_sf"/>
</dbReference>
<dbReference type="GO" id="GO:0009252">
    <property type="term" value="P:peptidoglycan biosynthetic process"/>
    <property type="evidence" value="ECO:0007669"/>
    <property type="project" value="UniProtKB-UniPathway"/>
</dbReference>
<dbReference type="Pfam" id="PF01471">
    <property type="entry name" value="PG_binding_1"/>
    <property type="match status" value="1"/>
</dbReference>
<dbReference type="InterPro" id="IPR036366">
    <property type="entry name" value="PGBDSf"/>
</dbReference>
<dbReference type="SUPFAM" id="SSF141523">
    <property type="entry name" value="L,D-transpeptidase catalytic domain-like"/>
    <property type="match status" value="1"/>
</dbReference>
<dbReference type="PANTHER" id="PTHR41533:SF2">
    <property type="entry name" value="BLR7131 PROTEIN"/>
    <property type="match status" value="1"/>
</dbReference>
<dbReference type="InterPro" id="IPR005490">
    <property type="entry name" value="LD_TPept_cat_dom"/>
</dbReference>
<dbReference type="PROSITE" id="PS52029">
    <property type="entry name" value="LD_TPASE"/>
    <property type="match status" value="1"/>
</dbReference>
<dbReference type="CDD" id="cd16913">
    <property type="entry name" value="YkuD_like"/>
    <property type="match status" value="1"/>
</dbReference>
<comment type="caution">
    <text evidence="10">The sequence shown here is derived from an EMBL/GenBank/DDBJ whole genome shotgun (WGS) entry which is preliminary data.</text>
</comment>
<feature type="signal peptide" evidence="8">
    <location>
        <begin position="1"/>
        <end position="22"/>
    </location>
</feature>
<dbReference type="Gene3D" id="2.40.440.10">
    <property type="entry name" value="L,D-transpeptidase catalytic domain-like"/>
    <property type="match status" value="1"/>
</dbReference>
<feature type="domain" description="L,D-TPase catalytic" evidence="9">
    <location>
        <begin position="294"/>
        <end position="469"/>
    </location>
</feature>
<reference evidence="10 11" key="1">
    <citation type="submission" date="2018-03" db="EMBL/GenBank/DDBJ databases">
        <title>Genomic Encyclopedia of Archaeal and Bacterial Type Strains, Phase II (KMG-II): from individual species to whole genera.</title>
        <authorList>
            <person name="Goeker M."/>
        </authorList>
    </citation>
    <scope>NUCLEOTIDE SEQUENCE [LARGE SCALE GENOMIC DNA]</scope>
    <source>
        <strain evidence="10 11">DSM 29318</strain>
    </source>
</reference>
<accession>A0A2T0X8I9</accession>
<evidence type="ECO:0000256" key="8">
    <source>
        <dbReference type="SAM" id="SignalP"/>
    </source>
</evidence>
<dbReference type="EMBL" id="PVTT01000001">
    <property type="protein sequence ID" value="PRY95239.1"/>
    <property type="molecule type" value="Genomic_DNA"/>
</dbReference>